<dbReference type="CDD" id="cd03144">
    <property type="entry name" value="GATase1_ScBLP_like"/>
    <property type="match status" value="1"/>
</dbReference>
<sequence length="146" mass="15356">MPPINVLIYSGPGTSPSALAHATHTLTALLTPHHAVHPLTPTQLLSEPWPATCALLVIPGGADTAYTQTLEGEGNRRIQRYVHGGGKYLGLCAGGYYGCRRCEWEVGRAGMEVVGERSLGFFPGVGRGSVVPGFVYRAEVGARAVG</sequence>
<dbReference type="EMBL" id="NAJL01000030">
    <property type="protein sequence ID" value="TKA26196.1"/>
    <property type="molecule type" value="Genomic_DNA"/>
</dbReference>
<dbReference type="PANTHER" id="PTHR12835:SF5">
    <property type="entry name" value="BIOTIN--PROTEIN LIGASE"/>
    <property type="match status" value="1"/>
</dbReference>
<feature type="domain" description="Biotin-protein ligase N-terminal" evidence="1">
    <location>
        <begin position="4"/>
        <end position="145"/>
    </location>
</feature>
<keyword evidence="3" id="KW-1185">Reference proteome</keyword>
<name>A0A4U0TW05_9PEZI</name>
<comment type="caution">
    <text evidence="2">The sequence shown here is derived from an EMBL/GenBank/DDBJ whole genome shotgun (WGS) entry which is preliminary data.</text>
</comment>
<dbReference type="GO" id="GO:0004077">
    <property type="term" value="F:biotin--[biotin carboxyl-carrier protein] ligase activity"/>
    <property type="evidence" value="ECO:0007669"/>
    <property type="project" value="TreeGrafter"/>
</dbReference>
<dbReference type="Pfam" id="PF09825">
    <property type="entry name" value="BPL_N"/>
    <property type="match status" value="1"/>
</dbReference>
<evidence type="ECO:0000313" key="2">
    <source>
        <dbReference type="EMBL" id="TKA26196.1"/>
    </source>
</evidence>
<accession>A0A4U0TW05</accession>
<dbReference type="GO" id="GO:0005737">
    <property type="term" value="C:cytoplasm"/>
    <property type="evidence" value="ECO:0007669"/>
    <property type="project" value="TreeGrafter"/>
</dbReference>
<dbReference type="PIRSF" id="PIRSF016642">
    <property type="entry name" value="UCP016642"/>
    <property type="match status" value="1"/>
</dbReference>
<dbReference type="InterPro" id="IPR019197">
    <property type="entry name" value="Biotin-prot_ligase_N"/>
</dbReference>
<dbReference type="OrthoDB" id="10250105at2759"/>
<proteinExistence type="predicted"/>
<dbReference type="SUPFAM" id="SSF52317">
    <property type="entry name" value="Class I glutamine amidotransferase-like"/>
    <property type="match status" value="1"/>
</dbReference>
<gene>
    <name evidence="2" type="ORF">B0A50_04693</name>
</gene>
<dbReference type="AlphaFoldDB" id="A0A4U0TW05"/>
<feature type="non-terminal residue" evidence="2">
    <location>
        <position position="146"/>
    </location>
</feature>
<evidence type="ECO:0000259" key="1">
    <source>
        <dbReference type="Pfam" id="PF09825"/>
    </source>
</evidence>
<organism evidence="2 3">
    <name type="scientific">Salinomyces thailandicus</name>
    <dbReference type="NCBI Taxonomy" id="706561"/>
    <lineage>
        <taxon>Eukaryota</taxon>
        <taxon>Fungi</taxon>
        <taxon>Dikarya</taxon>
        <taxon>Ascomycota</taxon>
        <taxon>Pezizomycotina</taxon>
        <taxon>Dothideomycetes</taxon>
        <taxon>Dothideomycetidae</taxon>
        <taxon>Mycosphaerellales</taxon>
        <taxon>Teratosphaeriaceae</taxon>
        <taxon>Salinomyces</taxon>
    </lineage>
</organism>
<dbReference type="InterPro" id="IPR015834">
    <property type="entry name" value="UCP016642"/>
</dbReference>
<dbReference type="PANTHER" id="PTHR12835">
    <property type="entry name" value="BIOTIN PROTEIN LIGASE"/>
    <property type="match status" value="1"/>
</dbReference>
<protein>
    <recommendedName>
        <fullName evidence="1">Biotin-protein ligase N-terminal domain-containing protein</fullName>
    </recommendedName>
</protein>
<dbReference type="InterPro" id="IPR029062">
    <property type="entry name" value="Class_I_gatase-like"/>
</dbReference>
<reference evidence="2 3" key="1">
    <citation type="submission" date="2017-03" db="EMBL/GenBank/DDBJ databases">
        <title>Genomes of endolithic fungi from Antarctica.</title>
        <authorList>
            <person name="Coleine C."/>
            <person name="Masonjones S."/>
            <person name="Stajich J.E."/>
        </authorList>
    </citation>
    <scope>NUCLEOTIDE SEQUENCE [LARGE SCALE GENOMIC DNA]</scope>
    <source>
        <strain evidence="2 3">CCFEE 6315</strain>
    </source>
</reference>
<dbReference type="Proteomes" id="UP000308549">
    <property type="component" value="Unassembled WGS sequence"/>
</dbReference>
<evidence type="ECO:0000313" key="3">
    <source>
        <dbReference type="Proteomes" id="UP000308549"/>
    </source>
</evidence>